<name>A0ABW9RPJ7_9BACT</name>
<organism evidence="1 2">
    <name type="scientific">Fulvivirga kasyanovii</name>
    <dbReference type="NCBI Taxonomy" id="396812"/>
    <lineage>
        <taxon>Bacteria</taxon>
        <taxon>Pseudomonadati</taxon>
        <taxon>Bacteroidota</taxon>
        <taxon>Cytophagia</taxon>
        <taxon>Cytophagales</taxon>
        <taxon>Fulvivirgaceae</taxon>
        <taxon>Fulvivirga</taxon>
    </lineage>
</organism>
<evidence type="ECO:0000313" key="2">
    <source>
        <dbReference type="Proteomes" id="UP000798808"/>
    </source>
</evidence>
<proteinExistence type="predicted"/>
<protein>
    <submittedName>
        <fullName evidence="1">Uncharacterized protein</fullName>
    </submittedName>
</protein>
<dbReference type="PROSITE" id="PS51257">
    <property type="entry name" value="PROKAR_LIPOPROTEIN"/>
    <property type="match status" value="1"/>
</dbReference>
<gene>
    <name evidence="1" type="ORF">E1163_13990</name>
</gene>
<comment type="caution">
    <text evidence="1">The sequence shown here is derived from an EMBL/GenBank/DDBJ whole genome shotgun (WGS) entry which is preliminary data.</text>
</comment>
<reference evidence="1 2" key="1">
    <citation type="submission" date="2019-02" db="EMBL/GenBank/DDBJ databases">
        <authorList>
            <person name="Goldberg S.R."/>
            <person name="Haltli B.A."/>
            <person name="Correa H."/>
            <person name="Russell K.G."/>
        </authorList>
    </citation>
    <scope>NUCLEOTIDE SEQUENCE [LARGE SCALE GENOMIC DNA]</scope>
    <source>
        <strain evidence="1 2">JCM 16186</strain>
    </source>
</reference>
<dbReference type="EMBL" id="SMLW01000560">
    <property type="protein sequence ID" value="MTI26064.1"/>
    <property type="molecule type" value="Genomic_DNA"/>
</dbReference>
<sequence>MKQLILIFALSASFVMVSCDWGRKTFSRYVIVNDSDHEVILKSFDRESQTLQKTIQLLNKGDVWEFEKFETSEPGGGIIPPEYFFEGDSILVEFDAERVLIYIGTYSERNILYENNYDLKMIDNTNTVSRYYFTEADYENAEEIGG</sequence>
<accession>A0ABW9RPJ7</accession>
<dbReference type="Proteomes" id="UP000798808">
    <property type="component" value="Unassembled WGS sequence"/>
</dbReference>
<evidence type="ECO:0000313" key="1">
    <source>
        <dbReference type="EMBL" id="MTI26064.1"/>
    </source>
</evidence>
<keyword evidence="2" id="KW-1185">Reference proteome</keyword>
<dbReference type="RefSeq" id="WP_155172849.1">
    <property type="nucleotide sequence ID" value="NZ_BAAAFL010000012.1"/>
</dbReference>